<evidence type="ECO:0000256" key="2">
    <source>
        <dbReference type="ARBA" id="ARBA00008335"/>
    </source>
</evidence>
<name>A0AAD4M2C3_9AGAM</name>
<keyword evidence="3" id="KW-0813">Transport</keyword>
<dbReference type="AlphaFoldDB" id="A0AAD4M2C3"/>
<dbReference type="PANTHER" id="PTHR23514">
    <property type="entry name" value="BYPASS OF STOP CODON PROTEIN 6"/>
    <property type="match status" value="1"/>
</dbReference>
<proteinExistence type="inferred from homology"/>
<evidence type="ECO:0000313" key="9">
    <source>
        <dbReference type="Proteomes" id="UP001203297"/>
    </source>
</evidence>
<evidence type="ECO:0000256" key="6">
    <source>
        <dbReference type="ARBA" id="ARBA00023136"/>
    </source>
</evidence>
<evidence type="ECO:0000256" key="1">
    <source>
        <dbReference type="ARBA" id="ARBA00004127"/>
    </source>
</evidence>
<dbReference type="PANTHER" id="PTHR23514:SF3">
    <property type="entry name" value="BYPASS OF STOP CODON PROTEIN 6"/>
    <property type="match status" value="1"/>
</dbReference>
<evidence type="ECO:0000256" key="5">
    <source>
        <dbReference type="ARBA" id="ARBA00022989"/>
    </source>
</evidence>
<dbReference type="GO" id="GO:0012505">
    <property type="term" value="C:endomembrane system"/>
    <property type="evidence" value="ECO:0007669"/>
    <property type="project" value="UniProtKB-SubCell"/>
</dbReference>
<feature type="transmembrane region" description="Helical" evidence="7">
    <location>
        <begin position="198"/>
        <end position="218"/>
    </location>
</feature>
<comment type="similarity">
    <text evidence="2">Belongs to the major facilitator superfamily.</text>
</comment>
<sequence>TLLVLGWNVGSTGPLLLLPTIQSHYQQMLFLFVYKPLINPCHVAGTTVLGISFSRHLLIACITPLCQVAVYSMQAPAGPFPIMLAAYLVASFGMGLQNAGANAFVGGFNEDVAFYLCLCHGSAHFVPPSFSATHFANARHWSFHYLISLGVSLLNTAMLSTVFRFRTQCEIMAGAGYEVEKQILSNRAILRLSIVNRLALFALIYVALEVILGNGWIVTFIIHERQGGPSAGYISFGIFGGLTVGRIALICLNHKIGGQRALFIYAILCIAHATTVLPKWLLAGAIGIAAIGQAGSAVLPLLTGILASKFGISSLQPL</sequence>
<evidence type="ECO:0000256" key="3">
    <source>
        <dbReference type="ARBA" id="ARBA00022448"/>
    </source>
</evidence>
<dbReference type="GO" id="GO:0016020">
    <property type="term" value="C:membrane"/>
    <property type="evidence" value="ECO:0007669"/>
    <property type="project" value="TreeGrafter"/>
</dbReference>
<keyword evidence="4 7" id="KW-0812">Transmembrane</keyword>
<comment type="caution">
    <text evidence="8">The sequence shown here is derived from an EMBL/GenBank/DDBJ whole genome shotgun (WGS) entry which is preliminary data.</text>
</comment>
<dbReference type="EMBL" id="WTXG01000027">
    <property type="protein sequence ID" value="KAI0298671.1"/>
    <property type="molecule type" value="Genomic_DNA"/>
</dbReference>
<protein>
    <submittedName>
        <fullName evidence="8">Uncharacterized protein</fullName>
    </submittedName>
</protein>
<accession>A0AAD4M2C3</accession>
<evidence type="ECO:0000313" key="8">
    <source>
        <dbReference type="EMBL" id="KAI0298671.1"/>
    </source>
</evidence>
<evidence type="ECO:0000256" key="7">
    <source>
        <dbReference type="SAM" id="Phobius"/>
    </source>
</evidence>
<keyword evidence="6 7" id="KW-0472">Membrane</keyword>
<feature type="transmembrane region" description="Helical" evidence="7">
    <location>
        <begin position="230"/>
        <end position="249"/>
    </location>
</feature>
<feature type="non-terminal residue" evidence="8">
    <location>
        <position position="318"/>
    </location>
</feature>
<feature type="transmembrane region" description="Helical" evidence="7">
    <location>
        <begin position="112"/>
        <end position="130"/>
    </location>
</feature>
<comment type="subcellular location">
    <subcellularLocation>
        <location evidence="1">Endomembrane system</location>
        <topology evidence="1">Multi-pass membrane protein</topology>
    </subcellularLocation>
</comment>
<feature type="transmembrane region" description="Helical" evidence="7">
    <location>
        <begin position="286"/>
        <end position="307"/>
    </location>
</feature>
<evidence type="ECO:0000256" key="4">
    <source>
        <dbReference type="ARBA" id="ARBA00022692"/>
    </source>
</evidence>
<feature type="transmembrane region" description="Helical" evidence="7">
    <location>
        <begin position="261"/>
        <end position="280"/>
    </location>
</feature>
<organism evidence="8 9">
    <name type="scientific">Multifurca ochricompacta</name>
    <dbReference type="NCBI Taxonomy" id="376703"/>
    <lineage>
        <taxon>Eukaryota</taxon>
        <taxon>Fungi</taxon>
        <taxon>Dikarya</taxon>
        <taxon>Basidiomycota</taxon>
        <taxon>Agaricomycotina</taxon>
        <taxon>Agaricomycetes</taxon>
        <taxon>Russulales</taxon>
        <taxon>Russulaceae</taxon>
        <taxon>Multifurca</taxon>
    </lineage>
</organism>
<feature type="transmembrane region" description="Helical" evidence="7">
    <location>
        <begin position="142"/>
        <end position="163"/>
    </location>
</feature>
<keyword evidence="5 7" id="KW-1133">Transmembrane helix</keyword>
<keyword evidence="9" id="KW-1185">Reference proteome</keyword>
<dbReference type="Proteomes" id="UP001203297">
    <property type="component" value="Unassembled WGS sequence"/>
</dbReference>
<feature type="transmembrane region" description="Helical" evidence="7">
    <location>
        <begin position="80"/>
        <end position="100"/>
    </location>
</feature>
<gene>
    <name evidence="8" type="ORF">B0F90DRAFT_1632413</name>
</gene>
<dbReference type="InterPro" id="IPR051788">
    <property type="entry name" value="MFS_Transporter"/>
</dbReference>
<reference evidence="8" key="1">
    <citation type="journal article" date="2022" name="New Phytol.">
        <title>Evolutionary transition to the ectomycorrhizal habit in the genomes of a hyperdiverse lineage of mushroom-forming fungi.</title>
        <authorList>
            <person name="Looney B."/>
            <person name="Miyauchi S."/>
            <person name="Morin E."/>
            <person name="Drula E."/>
            <person name="Courty P.E."/>
            <person name="Kohler A."/>
            <person name="Kuo A."/>
            <person name="LaButti K."/>
            <person name="Pangilinan J."/>
            <person name="Lipzen A."/>
            <person name="Riley R."/>
            <person name="Andreopoulos W."/>
            <person name="He G."/>
            <person name="Johnson J."/>
            <person name="Nolan M."/>
            <person name="Tritt A."/>
            <person name="Barry K.W."/>
            <person name="Grigoriev I.V."/>
            <person name="Nagy L.G."/>
            <person name="Hibbett D."/>
            <person name="Henrissat B."/>
            <person name="Matheny P.B."/>
            <person name="Labbe J."/>
            <person name="Martin F.M."/>
        </authorList>
    </citation>
    <scope>NUCLEOTIDE SEQUENCE</scope>
    <source>
        <strain evidence="8">BPL690</strain>
    </source>
</reference>